<reference evidence="2" key="1">
    <citation type="journal article" date="2014" name="Int. J. Syst. Evol. Microbiol.">
        <title>Complete genome sequence of Corynebacterium casei LMG S-19264T (=DSM 44701T), isolated from a smear-ripened cheese.</title>
        <authorList>
            <consortium name="US DOE Joint Genome Institute (JGI-PGF)"/>
            <person name="Walter F."/>
            <person name="Albersmeier A."/>
            <person name="Kalinowski J."/>
            <person name="Ruckert C."/>
        </authorList>
    </citation>
    <scope>NUCLEOTIDE SEQUENCE</scope>
    <source>
        <strain evidence="2">JCM 5016</strain>
    </source>
</reference>
<keyword evidence="3" id="KW-1185">Reference proteome</keyword>
<accession>A0A918RCF1</accession>
<evidence type="ECO:0000256" key="1">
    <source>
        <dbReference type="SAM" id="MobiDB-lite"/>
    </source>
</evidence>
<dbReference type="Proteomes" id="UP000623010">
    <property type="component" value="Unassembled WGS sequence"/>
</dbReference>
<proteinExistence type="predicted"/>
<comment type="caution">
    <text evidence="2">The sequence shown here is derived from an EMBL/GenBank/DDBJ whole genome shotgun (WGS) entry which is preliminary data.</text>
</comment>
<feature type="region of interest" description="Disordered" evidence="1">
    <location>
        <begin position="85"/>
        <end position="122"/>
    </location>
</feature>
<organism evidence="2 3">
    <name type="scientific">Streptomyces echinoruber</name>
    <dbReference type="NCBI Taxonomy" id="68898"/>
    <lineage>
        <taxon>Bacteria</taxon>
        <taxon>Bacillati</taxon>
        <taxon>Actinomycetota</taxon>
        <taxon>Actinomycetes</taxon>
        <taxon>Kitasatosporales</taxon>
        <taxon>Streptomycetaceae</taxon>
        <taxon>Streptomyces</taxon>
    </lineage>
</organism>
<feature type="region of interest" description="Disordered" evidence="1">
    <location>
        <begin position="1"/>
        <end position="34"/>
    </location>
</feature>
<evidence type="ECO:0000313" key="3">
    <source>
        <dbReference type="Proteomes" id="UP000623010"/>
    </source>
</evidence>
<reference evidence="2" key="2">
    <citation type="submission" date="2020-09" db="EMBL/GenBank/DDBJ databases">
        <authorList>
            <person name="Sun Q."/>
            <person name="Ohkuma M."/>
        </authorList>
    </citation>
    <scope>NUCLEOTIDE SEQUENCE</scope>
    <source>
        <strain evidence="2">JCM 5016</strain>
    </source>
</reference>
<dbReference type="EMBL" id="BMWH01000012">
    <property type="protein sequence ID" value="GGZ92337.1"/>
    <property type="molecule type" value="Genomic_DNA"/>
</dbReference>
<gene>
    <name evidence="2" type="ORF">GCM10010389_33720</name>
</gene>
<evidence type="ECO:0000313" key="2">
    <source>
        <dbReference type="EMBL" id="GGZ92337.1"/>
    </source>
</evidence>
<protein>
    <submittedName>
        <fullName evidence="2">Uncharacterized protein</fullName>
    </submittedName>
</protein>
<dbReference type="AlphaFoldDB" id="A0A918RCF1"/>
<name>A0A918RCF1_9ACTN</name>
<sequence>MVGEAVVEGAGEEMGRPTGEPITDGSLLTDDSLPLHPAARPQAITTAAPARIPRICFMILTLCVTFRAQAVTPWSLRLSPVGVRLSTASGRRVRPPRSPEHRLGSPRAKQPGNQGGSAALRP</sequence>